<dbReference type="NCBIfam" id="NF006045">
    <property type="entry name" value="PRK08190.1"/>
    <property type="match status" value="1"/>
</dbReference>
<dbReference type="Pfam" id="PF01515">
    <property type="entry name" value="PTA_PTB"/>
    <property type="match status" value="1"/>
</dbReference>
<accession>A0A315Z5R3</accession>
<dbReference type="InterPro" id="IPR002505">
    <property type="entry name" value="PTA_PTB"/>
</dbReference>
<reference evidence="5 6" key="1">
    <citation type="submission" date="2018-03" db="EMBL/GenBank/DDBJ databases">
        <title>Genomic Encyclopedia of Archaeal and Bacterial Type Strains, Phase II (KMG-II): from individual species to whole genera.</title>
        <authorList>
            <person name="Goeker M."/>
        </authorList>
    </citation>
    <scope>NUCLEOTIDE SEQUENCE [LARGE SCALE GENOMIC DNA]</scope>
    <source>
        <strain evidence="5 6">DSM 28229</strain>
    </source>
</reference>
<comment type="similarity">
    <text evidence="1">Belongs to the phosphate acetyltransferase and butyryltransferase family.</text>
</comment>
<dbReference type="RefSeq" id="WP_109621098.1">
    <property type="nucleotide sequence ID" value="NZ_QGDO01000006.1"/>
</dbReference>
<dbReference type="InterPro" id="IPR050500">
    <property type="entry name" value="Phos_Acetyltrans/Butyryltrans"/>
</dbReference>
<feature type="domain" description="Phosphate acetyl/butaryl transferase" evidence="4">
    <location>
        <begin position="84"/>
        <end position="296"/>
    </location>
</feature>
<keyword evidence="3" id="KW-0012">Acyltransferase</keyword>
<proteinExistence type="inferred from homology"/>
<keyword evidence="2 5" id="KW-0808">Transferase</keyword>
<dbReference type="Proteomes" id="UP000245535">
    <property type="component" value="Unassembled WGS sequence"/>
</dbReference>
<dbReference type="GO" id="GO:0016746">
    <property type="term" value="F:acyltransferase activity"/>
    <property type="evidence" value="ECO:0007669"/>
    <property type="project" value="UniProtKB-KW"/>
</dbReference>
<sequence length="303" mass="33259">MLTNISDLQKIVEQDPTKKRLVLCAAADEHSLYAVYRAYKAGYIEPILVGDEQKIRKLAEEKWYDLTGVQIIHETDPKKMVQRSVSLIREGNGEILMKGHISTAQILSGVLNKEWGLRDKKTISHFALFEIPAYHKLLALTDVAMNIAPDLSTKIDILNNAVSFMHKIGVEEPNVAVLAAVEMVNEKMPATTDAALLSIMQRRGQIKNCKIDGPLAFDNAISLESKSHKGITGDVAGNADLLLCPDIEAGNVLYKAFVFFAHAKVASIILGAKAPIVLTSRSDSEETKLNSILLSAASYSFQK</sequence>
<gene>
    <name evidence="5" type="ORF">BC781_106144</name>
</gene>
<dbReference type="InterPro" id="IPR012147">
    <property type="entry name" value="P_Ac_Bu_trans"/>
</dbReference>
<dbReference type="PANTHER" id="PTHR43356">
    <property type="entry name" value="PHOSPHATE ACETYLTRANSFERASE"/>
    <property type="match status" value="1"/>
</dbReference>
<keyword evidence="6" id="KW-1185">Reference proteome</keyword>
<organism evidence="5 6">
    <name type="scientific">Sediminitomix flava</name>
    <dbReference type="NCBI Taxonomy" id="379075"/>
    <lineage>
        <taxon>Bacteria</taxon>
        <taxon>Pseudomonadati</taxon>
        <taxon>Bacteroidota</taxon>
        <taxon>Cytophagia</taxon>
        <taxon>Cytophagales</taxon>
        <taxon>Flammeovirgaceae</taxon>
        <taxon>Sediminitomix</taxon>
    </lineage>
</organism>
<evidence type="ECO:0000313" key="5">
    <source>
        <dbReference type="EMBL" id="PWJ39243.1"/>
    </source>
</evidence>
<dbReference type="AlphaFoldDB" id="A0A315Z5R3"/>
<name>A0A315Z5R3_SEDFL</name>
<dbReference type="PIRSF" id="PIRSF000428">
    <property type="entry name" value="P_Ac_trans"/>
    <property type="match status" value="1"/>
</dbReference>
<dbReference type="SUPFAM" id="SSF53659">
    <property type="entry name" value="Isocitrate/Isopropylmalate dehydrogenase-like"/>
    <property type="match status" value="1"/>
</dbReference>
<evidence type="ECO:0000256" key="2">
    <source>
        <dbReference type="ARBA" id="ARBA00022679"/>
    </source>
</evidence>
<dbReference type="EMBL" id="QGDO01000006">
    <property type="protein sequence ID" value="PWJ39243.1"/>
    <property type="molecule type" value="Genomic_DNA"/>
</dbReference>
<evidence type="ECO:0000259" key="4">
    <source>
        <dbReference type="Pfam" id="PF01515"/>
    </source>
</evidence>
<evidence type="ECO:0000313" key="6">
    <source>
        <dbReference type="Proteomes" id="UP000245535"/>
    </source>
</evidence>
<dbReference type="OrthoDB" id="9774179at2"/>
<evidence type="ECO:0000256" key="3">
    <source>
        <dbReference type="ARBA" id="ARBA00023315"/>
    </source>
</evidence>
<comment type="caution">
    <text evidence="5">The sequence shown here is derived from an EMBL/GenBank/DDBJ whole genome shotgun (WGS) entry which is preliminary data.</text>
</comment>
<dbReference type="Gene3D" id="3.40.718.10">
    <property type="entry name" value="Isopropylmalate Dehydrogenase"/>
    <property type="match status" value="1"/>
</dbReference>
<dbReference type="PANTHER" id="PTHR43356:SF2">
    <property type="entry name" value="PHOSPHATE ACETYLTRANSFERASE"/>
    <property type="match status" value="1"/>
</dbReference>
<protein>
    <submittedName>
        <fullName evidence="5">Phosphate butyryltransferase</fullName>
    </submittedName>
</protein>
<evidence type="ECO:0000256" key="1">
    <source>
        <dbReference type="ARBA" id="ARBA00005656"/>
    </source>
</evidence>